<dbReference type="RefSeq" id="WP_081154960.1">
    <property type="nucleotide sequence ID" value="NZ_LVYD01000087.1"/>
</dbReference>
<dbReference type="InterPro" id="IPR011659">
    <property type="entry name" value="WD40"/>
</dbReference>
<dbReference type="InterPro" id="IPR011042">
    <property type="entry name" value="6-blade_b-propeller_TolB-like"/>
</dbReference>
<dbReference type="SUPFAM" id="SSF51556">
    <property type="entry name" value="Metallo-dependent hydrolases"/>
    <property type="match status" value="1"/>
</dbReference>
<proteinExistence type="inferred from homology"/>
<dbReference type="PANTHER" id="PTHR36842">
    <property type="entry name" value="PROTEIN TOLB HOMOLOG"/>
    <property type="match status" value="1"/>
</dbReference>
<name>A0A1V9FLC7_9BACT</name>
<evidence type="ECO:0000313" key="4">
    <source>
        <dbReference type="Proteomes" id="UP000192796"/>
    </source>
</evidence>
<organism evidence="3 4">
    <name type="scientific">Niastella vici</name>
    <dbReference type="NCBI Taxonomy" id="1703345"/>
    <lineage>
        <taxon>Bacteria</taxon>
        <taxon>Pseudomonadati</taxon>
        <taxon>Bacteroidota</taxon>
        <taxon>Chitinophagia</taxon>
        <taxon>Chitinophagales</taxon>
        <taxon>Chitinophagaceae</taxon>
        <taxon>Niastella</taxon>
    </lineage>
</organism>
<dbReference type="GO" id="GO:0016810">
    <property type="term" value="F:hydrolase activity, acting on carbon-nitrogen (but not peptide) bonds"/>
    <property type="evidence" value="ECO:0007669"/>
    <property type="project" value="InterPro"/>
</dbReference>
<dbReference type="Gene3D" id="2.120.10.30">
    <property type="entry name" value="TolB, C-terminal domain"/>
    <property type="match status" value="2"/>
</dbReference>
<dbReference type="AlphaFoldDB" id="A0A1V9FLC7"/>
<gene>
    <name evidence="3" type="ORF">A3860_38730</name>
</gene>
<dbReference type="InterPro" id="IPR011059">
    <property type="entry name" value="Metal-dep_hydrolase_composite"/>
</dbReference>
<evidence type="ECO:0000313" key="3">
    <source>
        <dbReference type="EMBL" id="OQP59107.1"/>
    </source>
</evidence>
<protein>
    <recommendedName>
        <fullName evidence="2">Amidohydrolase-related domain-containing protein</fullName>
    </recommendedName>
</protein>
<comment type="caution">
    <text evidence="3">The sequence shown here is derived from an EMBL/GenBank/DDBJ whole genome shotgun (WGS) entry which is preliminary data.</text>
</comment>
<dbReference type="EMBL" id="LVYD01000087">
    <property type="protein sequence ID" value="OQP59107.1"/>
    <property type="molecule type" value="Genomic_DNA"/>
</dbReference>
<dbReference type="Gene3D" id="3.20.20.140">
    <property type="entry name" value="Metal-dependent hydrolases"/>
    <property type="match status" value="2"/>
</dbReference>
<dbReference type="STRING" id="1703345.A3860_38730"/>
<dbReference type="PANTHER" id="PTHR36842:SF1">
    <property type="entry name" value="PROTEIN TOLB"/>
    <property type="match status" value="1"/>
</dbReference>
<dbReference type="InterPro" id="IPR032466">
    <property type="entry name" value="Metal_Hydrolase"/>
</dbReference>
<dbReference type="Proteomes" id="UP000192796">
    <property type="component" value="Unassembled WGS sequence"/>
</dbReference>
<evidence type="ECO:0000259" key="2">
    <source>
        <dbReference type="Pfam" id="PF01979"/>
    </source>
</evidence>
<sequence>MKYLFAFFLILNLTYSKGQKLMVNSIPRPFKGVQTQKQLITDNFYSKDYSLLPVKPKRTFTLTTNEGSSMDVDVSPDGNNILFTLLGELFLISSKGGEAIQLSRGMAINTYPVWSPNGKLIAYVTDGSGEKHVHVRDLSGKYHKILGRNEVGLWFDWFPPSERKVEPIWLPEGENIVSDLNVYHLSGFKKKLPDALIRTNSTYLSPEFNYNTIIGFTNDRRYIFFEDNETIKRYDRKRSIDTVIIKNRKDDPENILSRENNVRVSPNGHWLTYIKKSKNTCSSDSLVLYDINDSTRKSLVSVQTKNSGRIYERHYSFSSDSKYIYIGFGGKIHRIDVQSKRDDVINFNATVKVDMAPLVRNNFPLSQDSLEVKYTRSANANPNGTKLVFSALGSIYIQDLPTGIPVKFVNQSGLQFHPIFSPDGQWIAYVSEDDYDGNGNVWRVSVSGGEPQKVSSVAGHYCNPAWSPDGKYIVVVRGDGSVGELSNGDRAQIQILSVNDGGMKVLADKVPFYNMPSFSPDGHKIFFVPKQEGLGVRLKSDPKFVYVDLNDTGYTQRVLASGGTLSGTGVDTYSKQMIISPDEQYLIYTDADDLCLVPFANLGYPILIHDTIYGSENGRLPAIRLVRGAYDPHWENGGKILSWSFGNKYYRANVAKIIEACLQTDLENTPKDTRLAFVPTNVIDVPIIADQEIPIHLKEPLYHGRGTIALKNARIVTMGAAKVIEKGIALIRDGRLIAVGENRNVKIPADAKVLDFEGKTIIPGLIDIHTHAAPRSDMFPLLHDPWLALFAYGVTTIRDPAGSINELGFAELTETGKTTGPRVFSVGHAIYIATDQRNVTSLNSAQILVNNLERLGAIGIKQYTLPTRLQKQWLLMASQQAKVNMTNEGGRLPLEYIGMIKDGSPGVEHIPVFGDAYKDLIGFLAASGTYITPTLQVAWGKHNEQACEYFRRQYLLPTPKMKAIMSDASYQQLQKKYIRFYSNLDSIAPLQCSGLLENFKLVASIRKAGGKIALGSHTEDLGIGAHFELWALQMGGLSNYEALQIATIESAKALGMEKDLGSIDVGKVADLVILDKNPLEDIHNSISIKYVMKDGVLYDGNTLDMIWPIKKKLRILSSNDVN</sequence>
<dbReference type="OrthoDB" id="9815657at2"/>
<dbReference type="Gene3D" id="2.30.40.10">
    <property type="entry name" value="Urease, subunit C, domain 1"/>
    <property type="match status" value="2"/>
</dbReference>
<dbReference type="SUPFAM" id="SSF82171">
    <property type="entry name" value="DPP6 N-terminal domain-like"/>
    <property type="match status" value="2"/>
</dbReference>
<reference evidence="3 4" key="1">
    <citation type="submission" date="2016-03" db="EMBL/GenBank/DDBJ databases">
        <title>Niastella vici sp. nov., isolated from farmland soil.</title>
        <authorList>
            <person name="Chen L."/>
            <person name="Wang D."/>
            <person name="Yang S."/>
            <person name="Wang G."/>
        </authorList>
    </citation>
    <scope>NUCLEOTIDE SEQUENCE [LARGE SCALE GENOMIC DNA]</scope>
    <source>
        <strain evidence="3 4">DJ57</strain>
    </source>
</reference>
<comment type="similarity">
    <text evidence="1">Belongs to the TolB family.</text>
</comment>
<keyword evidence="4" id="KW-1185">Reference proteome</keyword>
<dbReference type="InterPro" id="IPR006680">
    <property type="entry name" value="Amidohydro-rel"/>
</dbReference>
<accession>A0A1V9FLC7</accession>
<dbReference type="Pfam" id="PF07676">
    <property type="entry name" value="PD40"/>
    <property type="match status" value="4"/>
</dbReference>
<dbReference type="SUPFAM" id="SSF51338">
    <property type="entry name" value="Composite domain of metallo-dependent hydrolases"/>
    <property type="match status" value="1"/>
</dbReference>
<feature type="domain" description="Amidohydrolase-related" evidence="2">
    <location>
        <begin position="1030"/>
        <end position="1096"/>
    </location>
</feature>
<dbReference type="Pfam" id="PF01979">
    <property type="entry name" value="Amidohydro_1"/>
    <property type="match status" value="1"/>
</dbReference>
<evidence type="ECO:0000256" key="1">
    <source>
        <dbReference type="ARBA" id="ARBA00009820"/>
    </source>
</evidence>